<keyword evidence="1" id="KW-0812">Transmembrane</keyword>
<keyword evidence="1" id="KW-1133">Transmembrane helix</keyword>
<evidence type="ECO:0000313" key="3">
    <source>
        <dbReference type="EMBL" id="CAL6053344.1"/>
    </source>
</evidence>
<gene>
    <name evidence="2" type="ORF">HINF_LOCUS20440</name>
    <name evidence="3" type="ORF">HINF_LOCUS45289</name>
</gene>
<sequence>MTEQMIEELKKLVLANFSEDCQITEQNVLDFMLSNESVYKQIHNDMNCSLIRCNKLIQNSDVPINIFRVLYEKFMMDSYCNLPPAIQELYFQGLFDVFELVFIVFVDFEKIHECMEWFTVFEHDFKPFLGEIRQFFTYDYDKLVKICLQIYNYIYKQTKFNMDTVNKQLKLTRNYMKKYDKQFYNAIEDIPKLQIQGILMKNQIACCLHVTNSFEISCKLASLYLTSGIDKQCFIVQQLLSALSRKCTSIFIKSKYDELYQIEIDSQQLELSGNTELDMMIILNQTLPTCLTSKNAYNIVQYLDSLSELYKKYKLKENLNIAKELGIQVAFLAMGIPGLGLAVAVAQIAVQKMKGEY</sequence>
<keyword evidence="4" id="KW-1185">Reference proteome</keyword>
<accession>A0AA86P9P1</accession>
<keyword evidence="1" id="KW-0472">Membrane</keyword>
<reference evidence="2" key="1">
    <citation type="submission" date="2023-06" db="EMBL/GenBank/DDBJ databases">
        <authorList>
            <person name="Kurt Z."/>
        </authorList>
    </citation>
    <scope>NUCLEOTIDE SEQUENCE</scope>
</reference>
<dbReference type="EMBL" id="CATOUU010000526">
    <property type="protein sequence ID" value="CAI9932795.1"/>
    <property type="molecule type" value="Genomic_DNA"/>
</dbReference>
<evidence type="ECO:0000313" key="2">
    <source>
        <dbReference type="EMBL" id="CAI9932795.1"/>
    </source>
</evidence>
<feature type="transmembrane region" description="Helical" evidence="1">
    <location>
        <begin position="325"/>
        <end position="350"/>
    </location>
</feature>
<dbReference type="Proteomes" id="UP001642409">
    <property type="component" value="Unassembled WGS sequence"/>
</dbReference>
<name>A0AA86P9P1_9EUKA</name>
<reference evidence="3 4" key="2">
    <citation type="submission" date="2024-07" db="EMBL/GenBank/DDBJ databases">
        <authorList>
            <person name="Akdeniz Z."/>
        </authorList>
    </citation>
    <scope>NUCLEOTIDE SEQUENCE [LARGE SCALE GENOMIC DNA]</scope>
</reference>
<evidence type="ECO:0000313" key="4">
    <source>
        <dbReference type="Proteomes" id="UP001642409"/>
    </source>
</evidence>
<evidence type="ECO:0000256" key="1">
    <source>
        <dbReference type="SAM" id="Phobius"/>
    </source>
</evidence>
<organism evidence="2">
    <name type="scientific">Hexamita inflata</name>
    <dbReference type="NCBI Taxonomy" id="28002"/>
    <lineage>
        <taxon>Eukaryota</taxon>
        <taxon>Metamonada</taxon>
        <taxon>Diplomonadida</taxon>
        <taxon>Hexamitidae</taxon>
        <taxon>Hexamitinae</taxon>
        <taxon>Hexamita</taxon>
    </lineage>
</organism>
<protein>
    <submittedName>
        <fullName evidence="2">Uncharacterized protein</fullName>
    </submittedName>
</protein>
<comment type="caution">
    <text evidence="2">The sequence shown here is derived from an EMBL/GenBank/DDBJ whole genome shotgun (WGS) entry which is preliminary data.</text>
</comment>
<proteinExistence type="predicted"/>
<dbReference type="EMBL" id="CAXDID020000196">
    <property type="protein sequence ID" value="CAL6053344.1"/>
    <property type="molecule type" value="Genomic_DNA"/>
</dbReference>
<dbReference type="AlphaFoldDB" id="A0AA86P9P1"/>